<evidence type="ECO:0000313" key="3">
    <source>
        <dbReference type="EMBL" id="KAL3281793.1"/>
    </source>
</evidence>
<feature type="signal peptide" evidence="2">
    <location>
        <begin position="1"/>
        <end position="20"/>
    </location>
</feature>
<keyword evidence="2" id="KW-0732">Signal</keyword>
<proteinExistence type="predicted"/>
<evidence type="ECO:0000256" key="2">
    <source>
        <dbReference type="SAM" id="SignalP"/>
    </source>
</evidence>
<reference evidence="3 4" key="1">
    <citation type="journal article" date="2021" name="BMC Biol.">
        <title>Horizontally acquired antibacterial genes associated with adaptive radiation of ladybird beetles.</title>
        <authorList>
            <person name="Li H.S."/>
            <person name="Tang X.F."/>
            <person name="Huang Y.H."/>
            <person name="Xu Z.Y."/>
            <person name="Chen M.L."/>
            <person name="Du X.Y."/>
            <person name="Qiu B.Y."/>
            <person name="Chen P.T."/>
            <person name="Zhang W."/>
            <person name="Slipinski A."/>
            <person name="Escalona H.E."/>
            <person name="Waterhouse R.M."/>
            <person name="Zwick A."/>
            <person name="Pang H."/>
        </authorList>
    </citation>
    <scope>NUCLEOTIDE SEQUENCE [LARGE SCALE GENOMIC DNA]</scope>
    <source>
        <strain evidence="3">SYSU2018</strain>
    </source>
</reference>
<gene>
    <name evidence="3" type="ORF">HHI36_004994</name>
</gene>
<evidence type="ECO:0000313" key="4">
    <source>
        <dbReference type="Proteomes" id="UP001516400"/>
    </source>
</evidence>
<comment type="caution">
    <text evidence="3">The sequence shown here is derived from an EMBL/GenBank/DDBJ whole genome shotgun (WGS) entry which is preliminary data.</text>
</comment>
<feature type="chain" id="PRO_5044871205" evidence="2">
    <location>
        <begin position="21"/>
        <end position="113"/>
    </location>
</feature>
<name>A0ABD2NSV0_9CUCU</name>
<evidence type="ECO:0000256" key="1">
    <source>
        <dbReference type="SAM" id="MobiDB-lite"/>
    </source>
</evidence>
<protein>
    <submittedName>
        <fullName evidence="3">Uncharacterized protein</fullName>
    </submittedName>
</protein>
<keyword evidence="4" id="KW-1185">Reference proteome</keyword>
<dbReference type="EMBL" id="JABFTP020000144">
    <property type="protein sequence ID" value="KAL3281793.1"/>
    <property type="molecule type" value="Genomic_DNA"/>
</dbReference>
<feature type="region of interest" description="Disordered" evidence="1">
    <location>
        <begin position="54"/>
        <end position="113"/>
    </location>
</feature>
<sequence>MDFIKLALLFLSIILTVTNGLGLKSNIAEEPNVPQAGIVHLVQQLHNENQENLSDLSKLDETNDNANLRPEQLKGQPELILDEKNDDTTYGTRSKRAPKKGGGGGGGCKKGRK</sequence>
<dbReference type="Proteomes" id="UP001516400">
    <property type="component" value="Unassembled WGS sequence"/>
</dbReference>
<accession>A0ABD2NSV0</accession>
<feature type="compositionally biased region" description="Gly residues" evidence="1">
    <location>
        <begin position="100"/>
        <end position="113"/>
    </location>
</feature>
<dbReference type="AlphaFoldDB" id="A0ABD2NSV0"/>
<organism evidence="3 4">
    <name type="scientific">Cryptolaemus montrouzieri</name>
    <dbReference type="NCBI Taxonomy" id="559131"/>
    <lineage>
        <taxon>Eukaryota</taxon>
        <taxon>Metazoa</taxon>
        <taxon>Ecdysozoa</taxon>
        <taxon>Arthropoda</taxon>
        <taxon>Hexapoda</taxon>
        <taxon>Insecta</taxon>
        <taxon>Pterygota</taxon>
        <taxon>Neoptera</taxon>
        <taxon>Endopterygota</taxon>
        <taxon>Coleoptera</taxon>
        <taxon>Polyphaga</taxon>
        <taxon>Cucujiformia</taxon>
        <taxon>Coccinelloidea</taxon>
        <taxon>Coccinellidae</taxon>
        <taxon>Scymninae</taxon>
        <taxon>Scymnini</taxon>
        <taxon>Cryptolaemus</taxon>
    </lineage>
</organism>